<dbReference type="InterPro" id="IPR001680">
    <property type="entry name" value="WD40_rpt"/>
</dbReference>
<sequence>MDCEPEITCISQTNQFIIVCNTDQILLYDKQTDSKLKYQQSYLMVQQFAFDEDTSKIAVDYEDNSILILQIHNNNQIVKVFQSPPAHFNKITGLKFYEQGKKLITCSHDEMIFIWDLNTFEVIHQINQLKGKIQHQILFHNQKFLTTITQEGYTCIYNLQNRKTIYFTNRVKAKVQEICGIKQNLMKNEKFLVQIDDKIKIISLNRQKILRVLQFEGEFIDALFCLNDRAILLINYIDFKLVDFQSGIILKTIPYLGNCYYLDKDNDILVYGEIQGNHYKKLSLTI</sequence>
<dbReference type="PANTHER" id="PTHR44019:SF8">
    <property type="entry name" value="POC1 CENTRIOLAR PROTEIN HOMOLOG"/>
    <property type="match status" value="1"/>
</dbReference>
<reference evidence="4" key="1">
    <citation type="submission" date="2021-01" db="EMBL/GenBank/DDBJ databases">
        <authorList>
            <consortium name="Genoscope - CEA"/>
            <person name="William W."/>
        </authorList>
    </citation>
    <scope>NUCLEOTIDE SEQUENCE</scope>
</reference>
<dbReference type="InterPro" id="IPR050505">
    <property type="entry name" value="WDR55/POC1"/>
</dbReference>
<evidence type="ECO:0000313" key="5">
    <source>
        <dbReference type="Proteomes" id="UP000688137"/>
    </source>
</evidence>
<evidence type="ECO:0000313" key="4">
    <source>
        <dbReference type="EMBL" id="CAD8044808.1"/>
    </source>
</evidence>
<keyword evidence="1 3" id="KW-0853">WD repeat</keyword>
<gene>
    <name evidence="4" type="ORF">PPRIM_AZ9-3.1.T0080377</name>
</gene>
<protein>
    <submittedName>
        <fullName evidence="4">Uncharacterized protein</fullName>
    </submittedName>
</protein>
<keyword evidence="2" id="KW-0677">Repeat</keyword>
<evidence type="ECO:0000256" key="2">
    <source>
        <dbReference type="ARBA" id="ARBA00022737"/>
    </source>
</evidence>
<proteinExistence type="predicted"/>
<keyword evidence="5" id="KW-1185">Reference proteome</keyword>
<dbReference type="EMBL" id="CAJJDM010000004">
    <property type="protein sequence ID" value="CAD8044808.1"/>
    <property type="molecule type" value="Genomic_DNA"/>
</dbReference>
<dbReference type="PANTHER" id="PTHR44019">
    <property type="entry name" value="WD REPEAT-CONTAINING PROTEIN 55"/>
    <property type="match status" value="1"/>
</dbReference>
<organism evidence="4 5">
    <name type="scientific">Paramecium primaurelia</name>
    <dbReference type="NCBI Taxonomy" id="5886"/>
    <lineage>
        <taxon>Eukaryota</taxon>
        <taxon>Sar</taxon>
        <taxon>Alveolata</taxon>
        <taxon>Ciliophora</taxon>
        <taxon>Intramacronucleata</taxon>
        <taxon>Oligohymenophorea</taxon>
        <taxon>Peniculida</taxon>
        <taxon>Parameciidae</taxon>
        <taxon>Paramecium</taxon>
    </lineage>
</organism>
<comment type="caution">
    <text evidence="4">The sequence shown here is derived from an EMBL/GenBank/DDBJ whole genome shotgun (WGS) entry which is preliminary data.</text>
</comment>
<evidence type="ECO:0000256" key="3">
    <source>
        <dbReference type="PROSITE-ProRule" id="PRU00221"/>
    </source>
</evidence>
<dbReference type="SMART" id="SM00320">
    <property type="entry name" value="WD40"/>
    <property type="match status" value="1"/>
</dbReference>
<feature type="repeat" description="WD" evidence="3">
    <location>
        <begin position="84"/>
        <end position="125"/>
    </location>
</feature>
<dbReference type="OMA" id="DEMIFIW"/>
<dbReference type="Proteomes" id="UP000688137">
    <property type="component" value="Unassembled WGS sequence"/>
</dbReference>
<dbReference type="PROSITE" id="PS50294">
    <property type="entry name" value="WD_REPEATS_REGION"/>
    <property type="match status" value="1"/>
</dbReference>
<dbReference type="Pfam" id="PF00400">
    <property type="entry name" value="WD40"/>
    <property type="match status" value="1"/>
</dbReference>
<dbReference type="InterPro" id="IPR019775">
    <property type="entry name" value="WD40_repeat_CS"/>
</dbReference>
<accession>A0A8S1K3B0</accession>
<dbReference type="PROSITE" id="PS00678">
    <property type="entry name" value="WD_REPEATS_1"/>
    <property type="match status" value="1"/>
</dbReference>
<dbReference type="AlphaFoldDB" id="A0A8S1K3B0"/>
<evidence type="ECO:0000256" key="1">
    <source>
        <dbReference type="ARBA" id="ARBA00022574"/>
    </source>
</evidence>
<name>A0A8S1K3B0_PARPR</name>
<dbReference type="PROSITE" id="PS50082">
    <property type="entry name" value="WD_REPEATS_2"/>
    <property type="match status" value="1"/>
</dbReference>